<organism evidence="1 2">
    <name type="scientific">Clostridium aceticum</name>
    <dbReference type="NCBI Taxonomy" id="84022"/>
    <lineage>
        <taxon>Bacteria</taxon>
        <taxon>Bacillati</taxon>
        <taxon>Bacillota</taxon>
        <taxon>Clostridia</taxon>
        <taxon>Eubacteriales</taxon>
        <taxon>Clostridiaceae</taxon>
        <taxon>Clostridium</taxon>
    </lineage>
</organism>
<reference evidence="1 2" key="1">
    <citation type="submission" date="2014-10" db="EMBL/GenBank/DDBJ databases">
        <title>Genome sequence of Clostridium aceticum DSM 1496.</title>
        <authorList>
            <person name="Poehlein A."/>
            <person name="Schiel-Bengelsdorf B."/>
            <person name="Gottschalk G."/>
            <person name="Duerre P."/>
            <person name="Daniel R."/>
        </authorList>
    </citation>
    <scope>NUCLEOTIDE SEQUENCE [LARGE SCALE GENOMIC DNA]</scope>
    <source>
        <strain evidence="1 2">DSM 1496</strain>
    </source>
</reference>
<accession>A0A0D8ID76</accession>
<evidence type="ECO:0000313" key="1">
    <source>
        <dbReference type="EMBL" id="AKL95017.1"/>
    </source>
</evidence>
<proteinExistence type="predicted"/>
<dbReference type="OrthoDB" id="1935314at2"/>
<dbReference type="PATRIC" id="fig|84022.5.peg.3021"/>
<name>A0A0D8ID76_9CLOT</name>
<gene>
    <name evidence="1" type="ORF">CACET_c15680</name>
</gene>
<keyword evidence="2" id="KW-1185">Reference proteome</keyword>
<dbReference type="RefSeq" id="WP_044823768.1">
    <property type="nucleotide sequence ID" value="NZ_CP009687.1"/>
</dbReference>
<evidence type="ECO:0000313" key="2">
    <source>
        <dbReference type="Proteomes" id="UP000035704"/>
    </source>
</evidence>
<sequence length="101" mass="11330">MVVINKKNKYHVTFRKPYEFEGKTYTEVDLSGIEKLTTNDLVEADKIFASEGNVAGMNEMSVGYACIIASKASHKPLEFFQGLPANEGIKVKNIVVSFFYE</sequence>
<dbReference type="EMBL" id="CP009687">
    <property type="protein sequence ID" value="AKL95017.1"/>
    <property type="molecule type" value="Genomic_DNA"/>
</dbReference>
<protein>
    <submittedName>
        <fullName evidence="1">Mu-like prophage FluMu protein gp41</fullName>
    </submittedName>
</protein>
<dbReference type="AlphaFoldDB" id="A0A0D8ID76"/>
<dbReference type="KEGG" id="cace:CACET_c15680"/>
<dbReference type="STRING" id="84022.CACET_c15680"/>
<dbReference type="Proteomes" id="UP000035704">
    <property type="component" value="Chromosome"/>
</dbReference>